<reference evidence="1 2" key="1">
    <citation type="submission" date="2019-10" db="EMBL/GenBank/DDBJ databases">
        <title>Prolixibacter strains distinguished by the presence of nitrate reductase genes were adept at nitrate-dependent anaerobic corrosion of metallic iron and carbon steel.</title>
        <authorList>
            <person name="Iino T."/>
            <person name="Shono N."/>
            <person name="Ito K."/>
            <person name="Nakamura R."/>
            <person name="Sueoka K."/>
            <person name="Harayama S."/>
            <person name="Ohkuma M."/>
        </authorList>
    </citation>
    <scope>NUCLEOTIDE SEQUENCE [LARGE SCALE GENOMIC DNA]</scope>
    <source>
        <strain evidence="1 2">JCM 13498</strain>
    </source>
</reference>
<comment type="caution">
    <text evidence="1">The sequence shown here is derived from an EMBL/GenBank/DDBJ whole genome shotgun (WGS) entry which is preliminary data.</text>
</comment>
<organism evidence="1 2">
    <name type="scientific">Prolixibacter bellariivorans</name>
    <dbReference type="NCBI Taxonomy" id="314319"/>
    <lineage>
        <taxon>Bacteria</taxon>
        <taxon>Pseudomonadati</taxon>
        <taxon>Bacteroidota</taxon>
        <taxon>Bacteroidia</taxon>
        <taxon>Marinilabiliales</taxon>
        <taxon>Prolixibacteraceae</taxon>
        <taxon>Prolixibacter</taxon>
    </lineage>
</organism>
<accession>A0A5M4B0W4</accession>
<evidence type="ECO:0000313" key="1">
    <source>
        <dbReference type="EMBL" id="GET33800.1"/>
    </source>
</evidence>
<evidence type="ECO:0000313" key="2">
    <source>
        <dbReference type="Proteomes" id="UP000391834"/>
    </source>
</evidence>
<keyword evidence="2" id="KW-1185">Reference proteome</keyword>
<dbReference type="EMBL" id="BLAX01000001">
    <property type="protein sequence ID" value="GET33800.1"/>
    <property type="molecule type" value="Genomic_DNA"/>
</dbReference>
<name>A0A5M4B0W4_9BACT</name>
<dbReference type="OrthoDB" id="1122809at2"/>
<dbReference type="Proteomes" id="UP000391834">
    <property type="component" value="Unassembled WGS sequence"/>
</dbReference>
<gene>
    <name evidence="1" type="ORF">PbJCM13498_26630</name>
</gene>
<sequence length="151" mass="17024">MKAQVLKSTKKVIATIMIVLTVSVTSIANAQGISAFIAMLSPAASLTNTSIELFSDMKTTAETDNNLEVEEWMSNDDYWTGSEQDNQLNIENWMSNENYWGVNENEEVSDSPLTVQNWMTSNDYWMGSDKAADQTLALENWMTSNKYWGIQ</sequence>
<protein>
    <submittedName>
        <fullName evidence="1">Uncharacterized protein</fullName>
    </submittedName>
</protein>
<dbReference type="RefSeq" id="WP_025864492.1">
    <property type="nucleotide sequence ID" value="NZ_BLAX01000001.1"/>
</dbReference>
<dbReference type="AlphaFoldDB" id="A0A5M4B0W4"/>
<proteinExistence type="predicted"/>